<evidence type="ECO:0000256" key="2">
    <source>
        <dbReference type="ARBA" id="ARBA00022980"/>
    </source>
</evidence>
<evidence type="ECO:0000313" key="5">
    <source>
        <dbReference type="Proteomes" id="UP000789831"/>
    </source>
</evidence>
<evidence type="ECO:0000256" key="1">
    <source>
        <dbReference type="ARBA" id="ARBA00006640"/>
    </source>
</evidence>
<sequence length="156" mass="18324">MFTLSFFSNFRKRGMNTSHLLLYQIKSTLSDGKIPLSINLFFNRAKHTDSKLKPSISFPLEQQSNTMFFPQPSNISGQDRKDPTAGRTFQVKGNAGIVYRRLWGVLTANQIRREVRENRYYEKPTVKRKRLARERHRKLFKEAVAKKVTLIMQMKQ</sequence>
<feature type="non-terminal residue" evidence="4">
    <location>
        <position position="156"/>
    </location>
</feature>
<protein>
    <submittedName>
        <fullName evidence="4">4098_t:CDS:1</fullName>
    </submittedName>
</protein>
<dbReference type="InterPro" id="IPR001911">
    <property type="entry name" value="Ribosomal_bS21"/>
</dbReference>
<dbReference type="OrthoDB" id="2501249at2759"/>
<dbReference type="PANTHER" id="PTHR41237:SF1">
    <property type="entry name" value="SMALL RIBOSOMAL SUBUNIT PROTEIN BS21M"/>
    <property type="match status" value="1"/>
</dbReference>
<dbReference type="Proteomes" id="UP000789831">
    <property type="component" value="Unassembled WGS sequence"/>
</dbReference>
<proteinExistence type="inferred from homology"/>
<keyword evidence="5" id="KW-1185">Reference proteome</keyword>
<keyword evidence="2" id="KW-0689">Ribosomal protein</keyword>
<dbReference type="InterPro" id="IPR038380">
    <property type="entry name" value="Ribosomal_bS21_sf"/>
</dbReference>
<dbReference type="AlphaFoldDB" id="A0A9N9FXV9"/>
<dbReference type="NCBIfam" id="TIGR00030">
    <property type="entry name" value="S21p"/>
    <property type="match status" value="1"/>
</dbReference>
<accession>A0A9N9FXV9</accession>
<name>A0A9N9FXV9_9GLOM</name>
<gene>
    <name evidence="4" type="ORF">AGERDE_LOCUS7280</name>
</gene>
<dbReference type="InterPro" id="IPR052837">
    <property type="entry name" value="Mitoribosomal_bS21"/>
</dbReference>
<comment type="caution">
    <text evidence="4">The sequence shown here is derived from an EMBL/GenBank/DDBJ whole genome shotgun (WGS) entry which is preliminary data.</text>
</comment>
<dbReference type="GO" id="GO:0005763">
    <property type="term" value="C:mitochondrial small ribosomal subunit"/>
    <property type="evidence" value="ECO:0007669"/>
    <property type="project" value="TreeGrafter"/>
</dbReference>
<comment type="similarity">
    <text evidence="1">Belongs to the bacterial ribosomal protein bS21 family.</text>
</comment>
<evidence type="ECO:0000256" key="3">
    <source>
        <dbReference type="ARBA" id="ARBA00023274"/>
    </source>
</evidence>
<organism evidence="4 5">
    <name type="scientific">Ambispora gerdemannii</name>
    <dbReference type="NCBI Taxonomy" id="144530"/>
    <lineage>
        <taxon>Eukaryota</taxon>
        <taxon>Fungi</taxon>
        <taxon>Fungi incertae sedis</taxon>
        <taxon>Mucoromycota</taxon>
        <taxon>Glomeromycotina</taxon>
        <taxon>Glomeromycetes</taxon>
        <taxon>Archaeosporales</taxon>
        <taxon>Ambisporaceae</taxon>
        <taxon>Ambispora</taxon>
    </lineage>
</organism>
<dbReference type="PANTHER" id="PTHR41237">
    <property type="entry name" value="37S RIBOSOMAL PROTEIN MRP21, MITOCHONDRIAL"/>
    <property type="match status" value="1"/>
</dbReference>
<dbReference type="GO" id="GO:0003735">
    <property type="term" value="F:structural constituent of ribosome"/>
    <property type="evidence" value="ECO:0007669"/>
    <property type="project" value="InterPro"/>
</dbReference>
<dbReference type="Gene3D" id="1.20.5.1150">
    <property type="entry name" value="Ribosomal protein S8"/>
    <property type="match status" value="1"/>
</dbReference>
<dbReference type="GO" id="GO:0070124">
    <property type="term" value="P:mitochondrial translational initiation"/>
    <property type="evidence" value="ECO:0007669"/>
    <property type="project" value="TreeGrafter"/>
</dbReference>
<reference evidence="4" key="1">
    <citation type="submission" date="2021-06" db="EMBL/GenBank/DDBJ databases">
        <authorList>
            <person name="Kallberg Y."/>
            <person name="Tangrot J."/>
            <person name="Rosling A."/>
        </authorList>
    </citation>
    <scope>NUCLEOTIDE SEQUENCE</scope>
    <source>
        <strain evidence="4">MT106</strain>
    </source>
</reference>
<dbReference type="Pfam" id="PF01165">
    <property type="entry name" value="Ribosomal_S21"/>
    <property type="match status" value="1"/>
</dbReference>
<evidence type="ECO:0000313" key="4">
    <source>
        <dbReference type="EMBL" id="CAG8563717.1"/>
    </source>
</evidence>
<keyword evidence="3" id="KW-0687">Ribonucleoprotein</keyword>
<dbReference type="EMBL" id="CAJVPL010001298">
    <property type="protein sequence ID" value="CAG8563717.1"/>
    <property type="molecule type" value="Genomic_DNA"/>
</dbReference>